<reference evidence="2" key="1">
    <citation type="journal article" date="2021" name="Proc. Natl. Acad. Sci. U.S.A.">
        <title>A Catalog of Tens of Thousands of Viruses from Human Metagenomes Reveals Hidden Associations with Chronic Diseases.</title>
        <authorList>
            <person name="Tisza M.J."/>
            <person name="Buck C.B."/>
        </authorList>
    </citation>
    <scope>NUCLEOTIDE SEQUENCE</scope>
    <source>
        <strain evidence="2">CtagO6</strain>
    </source>
</reference>
<evidence type="ECO:0000313" key="2">
    <source>
        <dbReference type="EMBL" id="DAD96338.1"/>
    </source>
</evidence>
<name>A0A8S5NPY9_9CAUD</name>
<keyword evidence="1" id="KW-1133">Transmembrane helix</keyword>
<evidence type="ECO:0000256" key="1">
    <source>
        <dbReference type="SAM" id="Phobius"/>
    </source>
</evidence>
<keyword evidence="1" id="KW-0812">Transmembrane</keyword>
<organism evidence="2">
    <name type="scientific">Myoviridae sp. ctagO6</name>
    <dbReference type="NCBI Taxonomy" id="2826667"/>
    <lineage>
        <taxon>Viruses</taxon>
        <taxon>Duplodnaviria</taxon>
        <taxon>Heunggongvirae</taxon>
        <taxon>Uroviricota</taxon>
        <taxon>Caudoviricetes</taxon>
    </lineage>
</organism>
<protein>
    <submittedName>
        <fullName evidence="2">Uncharacterized protein</fullName>
    </submittedName>
</protein>
<accession>A0A8S5NPY9</accession>
<feature type="transmembrane region" description="Helical" evidence="1">
    <location>
        <begin position="6"/>
        <end position="28"/>
    </location>
</feature>
<keyword evidence="1" id="KW-0472">Membrane</keyword>
<dbReference type="EMBL" id="BK015215">
    <property type="protein sequence ID" value="DAD96338.1"/>
    <property type="molecule type" value="Genomic_DNA"/>
</dbReference>
<proteinExistence type="predicted"/>
<sequence length="61" mass="7289">MMQISMIFLPSVSFIMFTPLFVWDPLLYGPIVHKSLRKVNSKLEFAQSKNRQKLTHDFRQF</sequence>